<evidence type="ECO:0000313" key="2">
    <source>
        <dbReference type="Proteomes" id="UP000267821"/>
    </source>
</evidence>
<gene>
    <name evidence="1" type="ORF">L211DRAFT_846081</name>
</gene>
<protein>
    <submittedName>
        <fullName evidence="1">Uncharacterized protein</fullName>
    </submittedName>
</protein>
<keyword evidence="2" id="KW-1185">Reference proteome</keyword>
<accession>A0A3N4M2L0</accession>
<dbReference type="Proteomes" id="UP000267821">
    <property type="component" value="Unassembled WGS sequence"/>
</dbReference>
<dbReference type="OrthoDB" id="5389088at2759"/>
<proteinExistence type="predicted"/>
<evidence type="ECO:0000313" key="1">
    <source>
        <dbReference type="EMBL" id="RPB28119.1"/>
    </source>
</evidence>
<organism evidence="1 2">
    <name type="scientific">Terfezia boudieri ATCC MYA-4762</name>
    <dbReference type="NCBI Taxonomy" id="1051890"/>
    <lineage>
        <taxon>Eukaryota</taxon>
        <taxon>Fungi</taxon>
        <taxon>Dikarya</taxon>
        <taxon>Ascomycota</taxon>
        <taxon>Pezizomycotina</taxon>
        <taxon>Pezizomycetes</taxon>
        <taxon>Pezizales</taxon>
        <taxon>Pezizaceae</taxon>
        <taxon>Terfezia</taxon>
    </lineage>
</organism>
<dbReference type="AlphaFoldDB" id="A0A3N4M2L0"/>
<sequence length="240" mass="27107">MKQALSENDLHYEPDCSLKANEECQSEAISTESVFESTSDTPTNATDTKNTFPQFSVGISPLHLLEIPLIVIHPETPDMSQAQGLLREGKDREICSTIDELRLQSLAVRQGTRLLRLGLHRIATSLADPGTDVAHTKPGNMRELLAKIQEDWASSVKETMRVEMSVKTSVLSRSISGQLKESHLKWVINRLRLHQVEMVELQEECYTLQKGMQSVLHQRRFSVPKLGSVTEKVRDLLHRK</sequence>
<name>A0A3N4M2L0_9PEZI</name>
<dbReference type="InParanoid" id="A0A3N4M2L0"/>
<dbReference type="EMBL" id="ML121530">
    <property type="protein sequence ID" value="RPB28119.1"/>
    <property type="molecule type" value="Genomic_DNA"/>
</dbReference>
<reference evidence="1 2" key="1">
    <citation type="journal article" date="2018" name="Nat. Ecol. Evol.">
        <title>Pezizomycetes genomes reveal the molecular basis of ectomycorrhizal truffle lifestyle.</title>
        <authorList>
            <person name="Murat C."/>
            <person name="Payen T."/>
            <person name="Noel B."/>
            <person name="Kuo A."/>
            <person name="Morin E."/>
            <person name="Chen J."/>
            <person name="Kohler A."/>
            <person name="Krizsan K."/>
            <person name="Balestrini R."/>
            <person name="Da Silva C."/>
            <person name="Montanini B."/>
            <person name="Hainaut M."/>
            <person name="Levati E."/>
            <person name="Barry K.W."/>
            <person name="Belfiori B."/>
            <person name="Cichocki N."/>
            <person name="Clum A."/>
            <person name="Dockter R.B."/>
            <person name="Fauchery L."/>
            <person name="Guy J."/>
            <person name="Iotti M."/>
            <person name="Le Tacon F."/>
            <person name="Lindquist E.A."/>
            <person name="Lipzen A."/>
            <person name="Malagnac F."/>
            <person name="Mello A."/>
            <person name="Molinier V."/>
            <person name="Miyauchi S."/>
            <person name="Poulain J."/>
            <person name="Riccioni C."/>
            <person name="Rubini A."/>
            <person name="Sitrit Y."/>
            <person name="Splivallo R."/>
            <person name="Traeger S."/>
            <person name="Wang M."/>
            <person name="Zifcakova L."/>
            <person name="Wipf D."/>
            <person name="Zambonelli A."/>
            <person name="Paolocci F."/>
            <person name="Nowrousian M."/>
            <person name="Ottonello S."/>
            <person name="Baldrian P."/>
            <person name="Spatafora J.W."/>
            <person name="Henrissat B."/>
            <person name="Nagy L.G."/>
            <person name="Aury J.M."/>
            <person name="Wincker P."/>
            <person name="Grigoriev I.V."/>
            <person name="Bonfante P."/>
            <person name="Martin F.M."/>
        </authorList>
    </citation>
    <scope>NUCLEOTIDE SEQUENCE [LARGE SCALE GENOMIC DNA]</scope>
    <source>
        <strain evidence="1 2">ATCC MYA-4762</strain>
    </source>
</reference>